<dbReference type="RefSeq" id="WP_378405170.1">
    <property type="nucleotide sequence ID" value="NZ_JBHTCS010000014.1"/>
</dbReference>
<evidence type="ECO:0000313" key="1">
    <source>
        <dbReference type="EMBL" id="MFC7448773.1"/>
    </source>
</evidence>
<dbReference type="EMBL" id="JBHTCS010000014">
    <property type="protein sequence ID" value="MFC7448773.1"/>
    <property type="molecule type" value="Genomic_DNA"/>
</dbReference>
<dbReference type="Proteomes" id="UP001596484">
    <property type="component" value="Unassembled WGS sequence"/>
</dbReference>
<organism evidence="1 2">
    <name type="scientific">Rhodococcus daqingensis</name>
    <dbReference type="NCBI Taxonomy" id="2479363"/>
    <lineage>
        <taxon>Bacteria</taxon>
        <taxon>Bacillati</taxon>
        <taxon>Actinomycetota</taxon>
        <taxon>Actinomycetes</taxon>
        <taxon>Mycobacteriales</taxon>
        <taxon>Nocardiaceae</taxon>
        <taxon>Rhodococcus</taxon>
    </lineage>
</organism>
<keyword evidence="2" id="KW-1185">Reference proteome</keyword>
<accession>A0ABW2RZ28</accession>
<protein>
    <submittedName>
        <fullName evidence="1">Uncharacterized protein</fullName>
    </submittedName>
</protein>
<gene>
    <name evidence="1" type="ORF">ACFQS9_12820</name>
</gene>
<sequence>MTYRVGDWVEVRGAGEILRTLDGEGAIDGMPFMPEMLQFAGKRLRVSASAHKACDTIDSHKNRRINDSVHLGVRCDGSAHGGCQAACLLYWKTAWLKPADSPAPQAESTFARDGRVDTSVIDRATRAHLSDAGDRQVRYSCQATRLIDASTPMRQRDVRQYWKDWTTGNVSLWRMIRFMPLAAYNTIVWKIGRGRTIPSIEGLAGTRTPTQVLDLQPGEMVEVKSRDEIAKTLDSSGCNRGMHFDTEMTPYCGKRYRVRGQVERLINENTGLMMEMKTRGVILEDVVCKGCFHPERLFCPRDIYPYWREIWLKRVE</sequence>
<name>A0ABW2RZ28_9NOCA</name>
<proteinExistence type="predicted"/>
<evidence type="ECO:0000313" key="2">
    <source>
        <dbReference type="Proteomes" id="UP001596484"/>
    </source>
</evidence>
<reference evidence="2" key="1">
    <citation type="journal article" date="2019" name="Int. J. Syst. Evol. Microbiol.">
        <title>The Global Catalogue of Microorganisms (GCM) 10K type strain sequencing project: providing services to taxonomists for standard genome sequencing and annotation.</title>
        <authorList>
            <consortium name="The Broad Institute Genomics Platform"/>
            <consortium name="The Broad Institute Genome Sequencing Center for Infectious Disease"/>
            <person name="Wu L."/>
            <person name="Ma J."/>
        </authorList>
    </citation>
    <scope>NUCLEOTIDE SEQUENCE [LARGE SCALE GENOMIC DNA]</scope>
    <source>
        <strain evidence="2">ICMP 19430</strain>
    </source>
</reference>
<comment type="caution">
    <text evidence="1">The sequence shown here is derived from an EMBL/GenBank/DDBJ whole genome shotgun (WGS) entry which is preliminary data.</text>
</comment>